<keyword evidence="2" id="KW-1133">Transmembrane helix</keyword>
<feature type="transmembrane region" description="Helical" evidence="2">
    <location>
        <begin position="12"/>
        <end position="27"/>
    </location>
</feature>
<name>A0A0L7CS90_BIFBR</name>
<evidence type="ECO:0000256" key="1">
    <source>
        <dbReference type="SAM" id="Coils"/>
    </source>
</evidence>
<evidence type="ECO:0000313" key="3">
    <source>
        <dbReference type="EMBL" id="KOA62600.1"/>
    </source>
</evidence>
<reference evidence="3 4" key="1">
    <citation type="journal article" date="2015" name="Int J Genomics">
        <title>Comparative Genomics Revealed Genetic Diversity and Species/Strain-Level Differences in Carbohydrate Metabolism of Three Probiotic Bifidobacterial Species.</title>
        <authorList>
            <person name="Odamaki T."/>
            <person name="Horigome A."/>
            <person name="Sugahara H."/>
            <person name="Hashikura N."/>
            <person name="Minami J."/>
            <person name="Xiao J.Z."/>
            <person name="Abe F."/>
        </authorList>
    </citation>
    <scope>NUCLEOTIDE SEQUENCE [LARGE SCALE GENOMIC DNA]</scope>
    <source>
        <strain evidence="3 4">MCC 1114</strain>
    </source>
</reference>
<feature type="coiled-coil region" evidence="1">
    <location>
        <begin position="43"/>
        <end position="70"/>
    </location>
</feature>
<proteinExistence type="predicted"/>
<evidence type="ECO:0000256" key="2">
    <source>
        <dbReference type="SAM" id="Phobius"/>
    </source>
</evidence>
<dbReference type="EMBL" id="AVQC01000027">
    <property type="protein sequence ID" value="KOA62600.1"/>
    <property type="molecule type" value="Genomic_DNA"/>
</dbReference>
<dbReference type="PATRIC" id="fig|1365964.3.peg.2189"/>
<sequence>MNWIAEHGVELAGFVLTLVVTIAGWVMEHRSSKERDNDRRDDIDLLKSQIAALRDQADSLNEQTAMQRAEFDKPPFGEAEWVRGSIRRVTITGSRRVYVESVTLDDDSYVLRLRTKIPDSFEPSETIEYVTNGPVPVVFSWRWDDEPNMPLKKLRRVAYKPEQ</sequence>
<dbReference type="Proteomes" id="UP000036802">
    <property type="component" value="Unassembled WGS sequence"/>
</dbReference>
<keyword evidence="1" id="KW-0175">Coiled coil</keyword>
<comment type="caution">
    <text evidence="3">The sequence shown here is derived from an EMBL/GenBank/DDBJ whole genome shotgun (WGS) entry which is preliminary data.</text>
</comment>
<evidence type="ECO:0000313" key="4">
    <source>
        <dbReference type="Proteomes" id="UP000036802"/>
    </source>
</evidence>
<accession>A0A0L7CS90</accession>
<keyword evidence="2" id="KW-0472">Membrane</keyword>
<dbReference type="RefSeq" id="WP_052790882.1">
    <property type="nucleotide sequence ID" value="NZ_AVQC01000027.1"/>
</dbReference>
<keyword evidence="2" id="KW-0812">Transmembrane</keyword>
<protein>
    <submittedName>
        <fullName evidence="3">Uncharacterized protein</fullName>
    </submittedName>
</protein>
<dbReference type="AlphaFoldDB" id="A0A0L7CS90"/>
<gene>
    <name evidence="3" type="ORF">BBM1114_10815</name>
</gene>
<organism evidence="3 4">
    <name type="scientific">Bifidobacterium breve MCC 1114</name>
    <dbReference type="NCBI Taxonomy" id="1365964"/>
    <lineage>
        <taxon>Bacteria</taxon>
        <taxon>Bacillati</taxon>
        <taxon>Actinomycetota</taxon>
        <taxon>Actinomycetes</taxon>
        <taxon>Bifidobacteriales</taxon>
        <taxon>Bifidobacteriaceae</taxon>
        <taxon>Bifidobacterium</taxon>
    </lineage>
</organism>